<keyword evidence="5 12" id="KW-0812">Transmembrane</keyword>
<name>A0A0D7AJC9_9AGAR</name>
<evidence type="ECO:0000313" key="13">
    <source>
        <dbReference type="EMBL" id="KIY51970.1"/>
    </source>
</evidence>
<keyword evidence="4 11" id="KW-0808">Transferase</keyword>
<dbReference type="InterPro" id="IPR014472">
    <property type="entry name" value="CHOPT"/>
</dbReference>
<comment type="catalytic activity">
    <reaction evidence="10">
        <text>CDP-N,N-dimethylethanolamine + a 1,2-diacyl-sn-glycerol = a 1,2-diacyl-sn-glycero-3-phospho-N,N-dimethylethanolamine + CMP + H(+)</text>
        <dbReference type="Rhea" id="RHEA:33775"/>
        <dbReference type="ChEBI" id="CHEBI:15378"/>
        <dbReference type="ChEBI" id="CHEBI:17815"/>
        <dbReference type="ChEBI" id="CHEBI:60377"/>
        <dbReference type="ChEBI" id="CHEBI:64572"/>
        <dbReference type="ChEBI" id="CHEBI:65117"/>
    </reaction>
    <physiologicalReaction direction="left-to-right" evidence="10">
        <dbReference type="Rhea" id="RHEA:33776"/>
    </physiologicalReaction>
</comment>
<evidence type="ECO:0000256" key="8">
    <source>
        <dbReference type="ARBA" id="ARBA00037890"/>
    </source>
</evidence>
<reference evidence="13 14" key="1">
    <citation type="journal article" date="2015" name="Fungal Genet. Biol.">
        <title>Evolution of novel wood decay mechanisms in Agaricales revealed by the genome sequences of Fistulina hepatica and Cylindrobasidium torrendii.</title>
        <authorList>
            <person name="Floudas D."/>
            <person name="Held B.W."/>
            <person name="Riley R."/>
            <person name="Nagy L.G."/>
            <person name="Koehler G."/>
            <person name="Ransdell A.S."/>
            <person name="Younus H."/>
            <person name="Chow J."/>
            <person name="Chiniquy J."/>
            <person name="Lipzen A."/>
            <person name="Tritt A."/>
            <person name="Sun H."/>
            <person name="Haridas S."/>
            <person name="LaButti K."/>
            <person name="Ohm R.A."/>
            <person name="Kues U."/>
            <person name="Blanchette R.A."/>
            <person name="Grigoriev I.V."/>
            <person name="Minto R.E."/>
            <person name="Hibbett D.S."/>
        </authorList>
    </citation>
    <scope>NUCLEOTIDE SEQUENCE [LARGE SCALE GENOMIC DNA]</scope>
    <source>
        <strain evidence="13 14">ATCC 64428</strain>
    </source>
</reference>
<dbReference type="PIRSF" id="PIRSF015665">
    <property type="entry name" value="CHOPT"/>
    <property type="match status" value="1"/>
</dbReference>
<keyword evidence="6 12" id="KW-1133">Transmembrane helix</keyword>
<dbReference type="InterPro" id="IPR000462">
    <property type="entry name" value="CDP-OH_P_trans"/>
</dbReference>
<evidence type="ECO:0000256" key="11">
    <source>
        <dbReference type="RuleBase" id="RU003750"/>
    </source>
</evidence>
<dbReference type="PROSITE" id="PS00379">
    <property type="entry name" value="CDP_ALCOHOL_P_TRANSF"/>
    <property type="match status" value="1"/>
</dbReference>
<organism evidence="13 14">
    <name type="scientific">Fistulina hepatica ATCC 64428</name>
    <dbReference type="NCBI Taxonomy" id="1128425"/>
    <lineage>
        <taxon>Eukaryota</taxon>
        <taxon>Fungi</taxon>
        <taxon>Dikarya</taxon>
        <taxon>Basidiomycota</taxon>
        <taxon>Agaricomycotina</taxon>
        <taxon>Agaricomycetes</taxon>
        <taxon>Agaricomycetidae</taxon>
        <taxon>Agaricales</taxon>
        <taxon>Fistulinaceae</taxon>
        <taxon>Fistulina</taxon>
    </lineage>
</organism>
<dbReference type="PANTHER" id="PTHR10414">
    <property type="entry name" value="ETHANOLAMINEPHOSPHOTRANSFERASE"/>
    <property type="match status" value="1"/>
</dbReference>
<dbReference type="Pfam" id="PF01066">
    <property type="entry name" value="CDP-OH_P_transf"/>
    <property type="match status" value="1"/>
</dbReference>
<accession>A0A0D7AJC9</accession>
<evidence type="ECO:0000256" key="2">
    <source>
        <dbReference type="ARBA" id="ARBA00004127"/>
    </source>
</evidence>
<comment type="pathway">
    <text evidence="8">Phospholipid metabolism; phosphatidylcholine biosynthesis; phosphatidylcholine from phosphocholine: step 2/2.</text>
</comment>
<comment type="similarity">
    <text evidence="3 11">Belongs to the CDP-alcohol phosphatidyltransferase class-I family.</text>
</comment>
<feature type="transmembrane region" description="Helical" evidence="12">
    <location>
        <begin position="45"/>
        <end position="65"/>
    </location>
</feature>
<feature type="transmembrane region" description="Helical" evidence="12">
    <location>
        <begin position="354"/>
        <end position="375"/>
    </location>
</feature>
<dbReference type="GO" id="GO:0012505">
    <property type="term" value="C:endomembrane system"/>
    <property type="evidence" value="ECO:0007669"/>
    <property type="project" value="UniProtKB-SubCell"/>
</dbReference>
<dbReference type="FunFam" id="1.20.120.1760:FF:000012">
    <property type="entry name" value="sn-1,2-diacylglycerol cholinephosphotransferase"/>
    <property type="match status" value="1"/>
</dbReference>
<evidence type="ECO:0000256" key="6">
    <source>
        <dbReference type="ARBA" id="ARBA00022989"/>
    </source>
</evidence>
<evidence type="ECO:0000256" key="10">
    <source>
        <dbReference type="ARBA" id="ARBA00051857"/>
    </source>
</evidence>
<gene>
    <name evidence="13" type="ORF">FISHEDRAFT_36142</name>
</gene>
<dbReference type="Gene3D" id="1.20.120.1760">
    <property type="match status" value="1"/>
</dbReference>
<dbReference type="InterPro" id="IPR048254">
    <property type="entry name" value="CDP_ALCOHOL_P_TRANSF_CS"/>
</dbReference>
<dbReference type="EMBL" id="KN881646">
    <property type="protein sequence ID" value="KIY51970.1"/>
    <property type="molecule type" value="Genomic_DNA"/>
</dbReference>
<proteinExistence type="inferred from homology"/>
<keyword evidence="14" id="KW-1185">Reference proteome</keyword>
<evidence type="ECO:0000256" key="4">
    <source>
        <dbReference type="ARBA" id="ARBA00022679"/>
    </source>
</evidence>
<dbReference type="AlphaFoldDB" id="A0A0D7AJC9"/>
<evidence type="ECO:0000256" key="12">
    <source>
        <dbReference type="SAM" id="Phobius"/>
    </source>
</evidence>
<comment type="subcellular location">
    <subcellularLocation>
        <location evidence="2">Endomembrane system</location>
        <topology evidence="2">Multi-pass membrane protein</topology>
    </subcellularLocation>
</comment>
<keyword evidence="7 12" id="KW-0472">Membrane</keyword>
<feature type="transmembrane region" description="Helical" evidence="12">
    <location>
        <begin position="262"/>
        <end position="281"/>
    </location>
</feature>
<dbReference type="InterPro" id="IPR043130">
    <property type="entry name" value="CDP-OH_PTrfase_TM_dom"/>
</dbReference>
<feature type="transmembrane region" description="Helical" evidence="12">
    <location>
        <begin position="184"/>
        <end position="203"/>
    </location>
</feature>
<evidence type="ECO:0000256" key="1">
    <source>
        <dbReference type="ARBA" id="ARBA00001946"/>
    </source>
</evidence>
<feature type="transmembrane region" description="Helical" evidence="12">
    <location>
        <begin position="85"/>
        <end position="103"/>
    </location>
</feature>
<evidence type="ECO:0000256" key="9">
    <source>
        <dbReference type="ARBA" id="ARBA00038987"/>
    </source>
</evidence>
<dbReference type="EC" id="2.7.8.2" evidence="9"/>
<evidence type="ECO:0000256" key="7">
    <source>
        <dbReference type="ARBA" id="ARBA00023136"/>
    </source>
</evidence>
<dbReference type="GO" id="GO:0016020">
    <property type="term" value="C:membrane"/>
    <property type="evidence" value="ECO:0007669"/>
    <property type="project" value="InterPro"/>
</dbReference>
<comment type="cofactor">
    <cofactor evidence="1">
        <name>Mg(2+)</name>
        <dbReference type="ChEBI" id="CHEBI:18420"/>
    </cofactor>
</comment>
<protein>
    <recommendedName>
        <fullName evidence="9">diacylglycerol cholinephosphotransferase</fullName>
        <ecNumber evidence="9">2.7.8.2</ecNumber>
    </recommendedName>
</protein>
<dbReference type="GO" id="GO:0004142">
    <property type="term" value="F:diacylglycerol cholinephosphotransferase activity"/>
    <property type="evidence" value="ECO:0007669"/>
    <property type="project" value="UniProtKB-EC"/>
</dbReference>
<dbReference type="Proteomes" id="UP000054144">
    <property type="component" value="Unassembled WGS sequence"/>
</dbReference>
<sequence>MGYIPKHNLENLKRYQYKSVDKSLVSRYVLNPFWNWFVTLWPQTVAPNTITLSGLCIVILNFLTLLHCDPAYLAEKNGDRAPPHWLYFTWAAGLFLYQAFDAIDGKQARRTGMAGPLGEMFDHGCDALNTTLEAILTCYALNLGRSWWTITSQVATLANFYLTTWEEYHTGQLFLGVFSGPVEGILMIVIIYIITGFVGPSFWDTGIWTVLKLEGASFLRDVPNVALNELFMYFAVMGLAFNIVTSYFNVWKAIKSTGKSCLWPLLLLLPFVVMAFIEWAWLSASRIVSSSLLVPFMLSVGCQFAHQVGRMILAHVTKGGFPVWDWVWMCSVVSALDANMPRLFGIDPIIQTSAFRTAIVVYLSLLISFVTYARFCTLVINDITNYLGIACFTVRKRDADGVWQEARDIKDK</sequence>
<dbReference type="OrthoDB" id="196717at2759"/>
<evidence type="ECO:0000256" key="3">
    <source>
        <dbReference type="ARBA" id="ARBA00010441"/>
    </source>
</evidence>
<feature type="transmembrane region" description="Helical" evidence="12">
    <location>
        <begin position="230"/>
        <end position="250"/>
    </location>
</feature>
<dbReference type="PANTHER" id="PTHR10414:SF37">
    <property type="entry name" value="BB IN A BOXCAR, ISOFORM C"/>
    <property type="match status" value="1"/>
</dbReference>
<evidence type="ECO:0000256" key="5">
    <source>
        <dbReference type="ARBA" id="ARBA00022692"/>
    </source>
</evidence>
<evidence type="ECO:0000313" key="14">
    <source>
        <dbReference type="Proteomes" id="UP000054144"/>
    </source>
</evidence>